<dbReference type="RefSeq" id="WP_341834763.1">
    <property type="nucleotide sequence ID" value="NZ_CP149822.1"/>
</dbReference>
<dbReference type="InterPro" id="IPR006860">
    <property type="entry name" value="FecR"/>
</dbReference>
<evidence type="ECO:0000256" key="1">
    <source>
        <dbReference type="SAM" id="Phobius"/>
    </source>
</evidence>
<feature type="transmembrane region" description="Helical" evidence="1">
    <location>
        <begin position="88"/>
        <end position="105"/>
    </location>
</feature>
<keyword evidence="1" id="KW-0472">Membrane</keyword>
<feature type="domain" description="Protein FecR C-terminal" evidence="3">
    <location>
        <begin position="252"/>
        <end position="319"/>
    </location>
</feature>
<dbReference type="PIRSF" id="PIRSF018266">
    <property type="entry name" value="FecR"/>
    <property type="match status" value="1"/>
</dbReference>
<dbReference type="Gene3D" id="3.55.50.30">
    <property type="match status" value="1"/>
</dbReference>
<dbReference type="EMBL" id="CP149822">
    <property type="protein sequence ID" value="WZN39795.1"/>
    <property type="molecule type" value="Genomic_DNA"/>
</dbReference>
<dbReference type="PANTHER" id="PTHR30273:SF2">
    <property type="entry name" value="PROTEIN FECR"/>
    <property type="match status" value="1"/>
</dbReference>
<evidence type="ECO:0000259" key="3">
    <source>
        <dbReference type="Pfam" id="PF16344"/>
    </source>
</evidence>
<dbReference type="PANTHER" id="PTHR30273">
    <property type="entry name" value="PERIPLASMIC SIGNAL SENSOR AND SIGMA FACTOR ACTIVATOR FECR-RELATED"/>
    <property type="match status" value="1"/>
</dbReference>
<dbReference type="InterPro" id="IPR012373">
    <property type="entry name" value="Ferrdict_sens_TM"/>
</dbReference>
<accession>A0ABZ2YJ89</accession>
<dbReference type="Pfam" id="PF16344">
    <property type="entry name" value="FecR_C"/>
    <property type="match status" value="1"/>
</dbReference>
<evidence type="ECO:0000313" key="5">
    <source>
        <dbReference type="Proteomes" id="UP001485459"/>
    </source>
</evidence>
<dbReference type="InterPro" id="IPR032508">
    <property type="entry name" value="FecR_C"/>
</dbReference>
<evidence type="ECO:0000313" key="4">
    <source>
        <dbReference type="EMBL" id="WZN39795.1"/>
    </source>
</evidence>
<keyword evidence="1" id="KW-1133">Transmembrane helix</keyword>
<dbReference type="Gene3D" id="2.60.120.1440">
    <property type="match status" value="1"/>
</dbReference>
<evidence type="ECO:0000259" key="2">
    <source>
        <dbReference type="Pfam" id="PF04773"/>
    </source>
</evidence>
<dbReference type="Pfam" id="PF04773">
    <property type="entry name" value="FecR"/>
    <property type="match status" value="1"/>
</dbReference>
<dbReference type="Proteomes" id="UP001485459">
    <property type="component" value="Chromosome"/>
</dbReference>
<gene>
    <name evidence="4" type="ORF">WJU16_17595</name>
</gene>
<keyword evidence="5" id="KW-1185">Reference proteome</keyword>
<protein>
    <submittedName>
        <fullName evidence="4">FecR domain-containing protein</fullName>
    </submittedName>
</protein>
<name>A0ABZ2YJ89_9BACT</name>
<reference evidence="5" key="1">
    <citation type="submission" date="2024-03" db="EMBL/GenBank/DDBJ databases">
        <title>Chitinophaga horti sp. nov., isolated from garden soil.</title>
        <authorList>
            <person name="Lee D.S."/>
            <person name="Han D.M."/>
            <person name="Baek J.H."/>
            <person name="Choi D.G."/>
            <person name="Jeon J.H."/>
            <person name="Jeon C.O."/>
        </authorList>
    </citation>
    <scope>NUCLEOTIDE SEQUENCE [LARGE SCALE GENOMIC DNA]</scope>
    <source>
        <strain evidence="5">GPA1</strain>
    </source>
</reference>
<organism evidence="4 5">
    <name type="scientific">Chitinophaga pollutisoli</name>
    <dbReference type="NCBI Taxonomy" id="3133966"/>
    <lineage>
        <taxon>Bacteria</taxon>
        <taxon>Pseudomonadati</taxon>
        <taxon>Bacteroidota</taxon>
        <taxon>Chitinophagia</taxon>
        <taxon>Chitinophagales</taxon>
        <taxon>Chitinophagaceae</taxon>
        <taxon>Chitinophaga</taxon>
    </lineage>
</organism>
<sequence>MSQHQHITVTDELLVKFLAGEAGPDEAMAIGEWLETPANAAAFRQLQHAWEASGPGGAYQSPDVAGAWSHWQQAQQAPAKASRMWPRWAAAAAVVLLAGGTWFFSGDGGEIDRDLHVTIENKKDVDVKSPLPDGSFVHVAPGGRVAFAGNAVTGRHATITGNAIFEVTPDPARPFTVQAGPLTIRVLGTVFDVRQYPDSVTVDVRQGVVRAVGRTDSVLLRSGMRTVYLLQADRFAGKSPDSPGVLPSKTVFEFNDTPLGEAVEKLSAAYGIPVALDNPALASCRINTSFTDKPLDYVLTVITESLRLEYRKANDTVYIYGNACD</sequence>
<feature type="domain" description="FecR protein" evidence="2">
    <location>
        <begin position="124"/>
        <end position="210"/>
    </location>
</feature>
<proteinExistence type="predicted"/>
<keyword evidence="1" id="KW-0812">Transmembrane</keyword>